<feature type="transmembrane region" description="Helical" evidence="7">
    <location>
        <begin position="130"/>
        <end position="154"/>
    </location>
</feature>
<evidence type="ECO:0000256" key="4">
    <source>
        <dbReference type="ARBA" id="ARBA00022692"/>
    </source>
</evidence>
<dbReference type="Pfam" id="PF00528">
    <property type="entry name" value="BPD_transp_1"/>
    <property type="match status" value="1"/>
</dbReference>
<feature type="domain" description="ABC transmembrane type-1" evidence="8">
    <location>
        <begin position="79"/>
        <end position="262"/>
    </location>
</feature>
<protein>
    <submittedName>
        <fullName evidence="9">Phosphonate ABC transporter, permease protein PhnE</fullName>
    </submittedName>
</protein>
<evidence type="ECO:0000256" key="2">
    <source>
        <dbReference type="ARBA" id="ARBA00022448"/>
    </source>
</evidence>
<feature type="transmembrane region" description="Helical" evidence="7">
    <location>
        <begin position="85"/>
        <end position="109"/>
    </location>
</feature>
<accession>A0ABU1D8V0</accession>
<reference evidence="9 10" key="1">
    <citation type="submission" date="2023-08" db="EMBL/GenBank/DDBJ databases">
        <title>Alcaligenaceae gen. nov., a novel taxon isolated from the sludge of Yixing Pesticide Factory.</title>
        <authorList>
            <person name="Ruan L."/>
        </authorList>
    </citation>
    <scope>NUCLEOTIDE SEQUENCE [LARGE SCALE GENOMIC DNA]</scope>
    <source>
        <strain evidence="9 10">LG-2</strain>
    </source>
</reference>
<dbReference type="PROSITE" id="PS50928">
    <property type="entry name" value="ABC_TM1"/>
    <property type="match status" value="1"/>
</dbReference>
<comment type="caution">
    <text evidence="9">The sequence shown here is derived from an EMBL/GenBank/DDBJ whole genome shotgun (WGS) entry which is preliminary data.</text>
</comment>
<dbReference type="CDD" id="cd06261">
    <property type="entry name" value="TM_PBP2"/>
    <property type="match status" value="1"/>
</dbReference>
<dbReference type="PANTHER" id="PTHR30043:SF1">
    <property type="entry name" value="ABC TRANSPORT SYSTEM PERMEASE PROTEIN P69"/>
    <property type="match status" value="1"/>
</dbReference>
<keyword evidence="5 7" id="KW-1133">Transmembrane helix</keyword>
<keyword evidence="3" id="KW-1003">Cell membrane</keyword>
<sequence length="270" mass="29496">MNASTLPSYPRHWQRYTAGQRLLRFALYLLFIAAIVQSARTIDVIPEFLYDAPQQMGDLLNRMWPIDWGSFRGTVSSALLETLHMATLGTMLAIVLAVPVGLLAATNLTRNRGLNLLARFILVSSRSINSLVWALLFIAIFGPGAVAGTMAIAFRSIGFVGKLLGEAIEEAQPGPIEALTATGASTASIIQYGYWPQIRPAFWSIVLLRWDINVRESAVLGLVGAGGIGMALNSAMDLFQWDRVALILVLIFAVVILAEIIITRSRRSLL</sequence>
<dbReference type="RefSeq" id="WP_165278281.1">
    <property type="nucleotide sequence ID" value="NZ_JAUZQE010000039.1"/>
</dbReference>
<keyword evidence="4 7" id="KW-0812">Transmembrane</keyword>
<name>A0ABU1D8V0_9BURK</name>
<evidence type="ECO:0000259" key="8">
    <source>
        <dbReference type="PROSITE" id="PS50928"/>
    </source>
</evidence>
<keyword evidence="2 7" id="KW-0813">Transport</keyword>
<feature type="transmembrane region" description="Helical" evidence="7">
    <location>
        <begin position="244"/>
        <end position="262"/>
    </location>
</feature>
<keyword evidence="6 7" id="KW-0472">Membrane</keyword>
<dbReference type="InterPro" id="IPR005769">
    <property type="entry name" value="PhnE/PtxC"/>
</dbReference>
<evidence type="ECO:0000313" key="9">
    <source>
        <dbReference type="EMBL" id="MDR4126857.1"/>
    </source>
</evidence>
<dbReference type="EMBL" id="JAUZQE010000039">
    <property type="protein sequence ID" value="MDR4126857.1"/>
    <property type="molecule type" value="Genomic_DNA"/>
</dbReference>
<organism evidence="9 10">
    <name type="scientific">Yanghanlia caeni</name>
    <dbReference type="NCBI Taxonomy" id="3064283"/>
    <lineage>
        <taxon>Bacteria</taxon>
        <taxon>Pseudomonadati</taxon>
        <taxon>Pseudomonadota</taxon>
        <taxon>Betaproteobacteria</taxon>
        <taxon>Burkholderiales</taxon>
        <taxon>Alcaligenaceae</taxon>
        <taxon>Yanghanlia</taxon>
    </lineage>
</organism>
<feature type="transmembrane region" description="Helical" evidence="7">
    <location>
        <begin position="21"/>
        <end position="39"/>
    </location>
</feature>
<dbReference type="Proteomes" id="UP001232156">
    <property type="component" value="Unassembled WGS sequence"/>
</dbReference>
<evidence type="ECO:0000256" key="3">
    <source>
        <dbReference type="ARBA" id="ARBA00022475"/>
    </source>
</evidence>
<evidence type="ECO:0000256" key="5">
    <source>
        <dbReference type="ARBA" id="ARBA00022989"/>
    </source>
</evidence>
<evidence type="ECO:0000256" key="6">
    <source>
        <dbReference type="ARBA" id="ARBA00023136"/>
    </source>
</evidence>
<evidence type="ECO:0000313" key="10">
    <source>
        <dbReference type="Proteomes" id="UP001232156"/>
    </source>
</evidence>
<comment type="subcellular location">
    <subcellularLocation>
        <location evidence="1 7">Cell membrane</location>
        <topology evidence="1 7">Multi-pass membrane protein</topology>
    </subcellularLocation>
</comment>
<comment type="similarity">
    <text evidence="7">Belongs to the binding-protein-dependent transport system permease family.</text>
</comment>
<evidence type="ECO:0000256" key="7">
    <source>
        <dbReference type="RuleBase" id="RU363032"/>
    </source>
</evidence>
<dbReference type="InterPro" id="IPR035906">
    <property type="entry name" value="MetI-like_sf"/>
</dbReference>
<proteinExistence type="inferred from homology"/>
<dbReference type="NCBIfam" id="TIGR01097">
    <property type="entry name" value="PhnE"/>
    <property type="match status" value="1"/>
</dbReference>
<keyword evidence="10" id="KW-1185">Reference proteome</keyword>
<dbReference type="Gene3D" id="1.10.3720.10">
    <property type="entry name" value="MetI-like"/>
    <property type="match status" value="1"/>
</dbReference>
<evidence type="ECO:0000256" key="1">
    <source>
        <dbReference type="ARBA" id="ARBA00004651"/>
    </source>
</evidence>
<dbReference type="InterPro" id="IPR000515">
    <property type="entry name" value="MetI-like"/>
</dbReference>
<gene>
    <name evidence="9" type="primary">phnE</name>
    <name evidence="9" type="ORF">Q8947_12795</name>
</gene>
<dbReference type="PANTHER" id="PTHR30043">
    <property type="entry name" value="PHOSPHONATES TRANSPORT SYSTEM PERMEASE PROTEIN"/>
    <property type="match status" value="1"/>
</dbReference>
<dbReference type="SUPFAM" id="SSF161098">
    <property type="entry name" value="MetI-like"/>
    <property type="match status" value="1"/>
</dbReference>